<reference evidence="2 3" key="1">
    <citation type="journal article" date="2009" name="Stand. Genomic Sci.">
        <title>Complete genome sequence of Thermanaerovibrio acidaminovorans type strain (Su883).</title>
        <authorList>
            <person name="Chovatia M."/>
            <person name="Sikorski J."/>
            <person name="Schroder M."/>
            <person name="Lapidus A."/>
            <person name="Nolan M."/>
            <person name="Tice H."/>
            <person name="Glavina Del Rio T."/>
            <person name="Copeland A."/>
            <person name="Cheng J.F."/>
            <person name="Lucas S."/>
            <person name="Chen F."/>
            <person name="Bruce D."/>
            <person name="Goodwin L."/>
            <person name="Pitluck S."/>
            <person name="Ivanova N."/>
            <person name="Mavromatis K."/>
            <person name="Ovchinnikova G."/>
            <person name="Pati A."/>
            <person name="Chen A."/>
            <person name="Palaniappan K."/>
            <person name="Land M."/>
            <person name="Hauser L."/>
            <person name="Chang Y.J."/>
            <person name="Jeffries C.D."/>
            <person name="Chain P."/>
            <person name="Saunders E."/>
            <person name="Detter J.C."/>
            <person name="Brettin T."/>
            <person name="Rohde M."/>
            <person name="Goker M."/>
            <person name="Spring S."/>
            <person name="Bristow J."/>
            <person name="Markowitz V."/>
            <person name="Hugenholtz P."/>
            <person name="Kyrpides N.C."/>
            <person name="Klenk H.P."/>
            <person name="Eisen J.A."/>
        </authorList>
    </citation>
    <scope>NUCLEOTIDE SEQUENCE [LARGE SCALE GENOMIC DNA]</scope>
    <source>
        <strain evidence="3">ATCC 49978 / DSM 6589 / Su883</strain>
    </source>
</reference>
<sequence>MAAMLAVLVAGSAFAGPRVGYGGGWGWDGQCGPGGRRGHQMMMGPYGFMGPVDPKDVPKEVQDLMREAERLHLQMRMAFTEEKVDRAKVLGLHDKLHDLHGKIARWRLEEAIKRANAK</sequence>
<name>D1B8U9_THEAS</name>
<evidence type="ECO:0000313" key="2">
    <source>
        <dbReference type="EMBL" id="ACZ18702.1"/>
    </source>
</evidence>
<dbReference type="EnsemblBacteria" id="ACZ18702">
    <property type="protein sequence ID" value="ACZ18702"/>
    <property type="gene ID" value="Taci_0466"/>
</dbReference>
<protein>
    <recommendedName>
        <fullName evidence="4">Periplasmic heavy metal sensor</fullName>
    </recommendedName>
</protein>
<dbReference type="EMBL" id="CP001818">
    <property type="protein sequence ID" value="ACZ18702.1"/>
    <property type="molecule type" value="Genomic_DNA"/>
</dbReference>
<evidence type="ECO:0000313" key="3">
    <source>
        <dbReference type="Proteomes" id="UP000002030"/>
    </source>
</evidence>
<keyword evidence="1" id="KW-0732">Signal</keyword>
<dbReference type="HOGENOM" id="CLU_1923144_0_0_0"/>
<accession>D1B8U9</accession>
<evidence type="ECO:0008006" key="4">
    <source>
        <dbReference type="Google" id="ProtNLM"/>
    </source>
</evidence>
<feature type="chain" id="PRO_5013334029" description="Periplasmic heavy metal sensor" evidence="1">
    <location>
        <begin position="16"/>
        <end position="118"/>
    </location>
</feature>
<feature type="signal peptide" evidence="1">
    <location>
        <begin position="1"/>
        <end position="15"/>
    </location>
</feature>
<keyword evidence="3" id="KW-1185">Reference proteome</keyword>
<dbReference type="eggNOG" id="ENOG5033H2U">
    <property type="taxonomic scope" value="Bacteria"/>
</dbReference>
<dbReference type="STRING" id="525903.Taci_0466"/>
<evidence type="ECO:0000256" key="1">
    <source>
        <dbReference type="SAM" id="SignalP"/>
    </source>
</evidence>
<organism evidence="2 3">
    <name type="scientific">Thermanaerovibrio acidaminovorans (strain ATCC 49978 / DSM 6589 / Su883)</name>
    <name type="common">Selenomonas acidaminovorans</name>
    <dbReference type="NCBI Taxonomy" id="525903"/>
    <lineage>
        <taxon>Bacteria</taxon>
        <taxon>Thermotogati</taxon>
        <taxon>Synergistota</taxon>
        <taxon>Synergistia</taxon>
        <taxon>Synergistales</taxon>
        <taxon>Synergistaceae</taxon>
        <taxon>Thermanaerovibrio</taxon>
    </lineage>
</organism>
<gene>
    <name evidence="2" type="ordered locus">Taci_0466</name>
</gene>
<proteinExistence type="predicted"/>
<dbReference type="KEGG" id="tai:Taci_0466"/>
<dbReference type="AlphaFoldDB" id="D1B8U9"/>
<dbReference type="Proteomes" id="UP000002030">
    <property type="component" value="Chromosome"/>
</dbReference>